<keyword evidence="3" id="KW-1185">Reference proteome</keyword>
<dbReference type="EMBL" id="CP078063">
    <property type="protein sequence ID" value="UVE51790.1"/>
    <property type="molecule type" value="Genomic_DNA"/>
</dbReference>
<dbReference type="InterPro" id="IPR058677">
    <property type="entry name" value="ORF4_N"/>
</dbReference>
<feature type="domain" description="Envelope protein N-terminal" evidence="1">
    <location>
        <begin position="64"/>
        <end position="345"/>
    </location>
</feature>
<protein>
    <recommendedName>
        <fullName evidence="1">Envelope protein N-terminal domain-containing protein</fullName>
    </recommendedName>
</protein>
<accession>A0ABY5RIB3</accession>
<proteinExistence type="predicted"/>
<name>A0ABY5RIB3_HALLR</name>
<dbReference type="Pfam" id="PF26255">
    <property type="entry name" value="Viral_env_HRPV"/>
    <property type="match status" value="1"/>
</dbReference>
<reference evidence="2" key="1">
    <citation type="submission" date="2021-07" db="EMBL/GenBank/DDBJ databases">
        <title>Studies on halocins as antimicrobial molecules from haloarchaea.</title>
        <authorList>
            <person name="Kumar S."/>
            <person name="Khare S.K."/>
        </authorList>
    </citation>
    <scope>NUCLEOTIDE SEQUENCE</scope>
    <source>
        <strain evidence="2">NCIM 5678</strain>
    </source>
</reference>
<sequence length="498" mass="53956">MMSFARRGLAVLFVVLLVTTSAATPVAAQTVSGDCSPSGFLRDFIGFFIGVDDPHGTCEVHTTNTIEEMKEIDANQTEVDIYSGAVGSKAGHEAWVAPVDNYLNDSESVAWMKAQVAIAEAYQNGATKLEAQVAARQAIADYYAIKQRNVLEATSQHASEMAYLASVARNESGVSKRFLYAHGDHSDGSSYDGEFWITGRSNATYTLVNGNTTTYTTLTVKNHQLGFGTTGDEETWSLSNLEPHNNKKTTLKGALKVKAPNSNYDQQEVFDYEWYKTRLQVIQSKNSNLQDEAENFVNATWEDYDSGQINASDVISANTAMFEYGTQTGDESSLYSSTAALALMGFDTPDLNSSGLMNVTYQNTTYQGLVLARSAPGGAWQANTTYNASNISGPVFLATADGRKVDLTDEFTVTEMTAKDGTNIQTQNTTTYVYKTANTSQLLEMQEQLTELRMEIEEREQAVGGDGGSGSGLNTQLVGAAVIVGAVAVLLIQREGRQ</sequence>
<organism evidence="2 3">
    <name type="scientific">Haloferax larsenii</name>
    <dbReference type="NCBI Taxonomy" id="302484"/>
    <lineage>
        <taxon>Archaea</taxon>
        <taxon>Methanobacteriati</taxon>
        <taxon>Methanobacteriota</taxon>
        <taxon>Stenosarchaea group</taxon>
        <taxon>Halobacteria</taxon>
        <taxon>Halobacteriales</taxon>
        <taxon>Haloferacaceae</taxon>
        <taxon>Haloferax</taxon>
    </lineage>
</organism>
<evidence type="ECO:0000259" key="1">
    <source>
        <dbReference type="Pfam" id="PF26255"/>
    </source>
</evidence>
<evidence type="ECO:0000313" key="3">
    <source>
        <dbReference type="Proteomes" id="UP001058330"/>
    </source>
</evidence>
<dbReference type="Proteomes" id="UP001058330">
    <property type="component" value="Chromosome"/>
</dbReference>
<gene>
    <name evidence="2" type="ORF">KU306_01445</name>
</gene>
<evidence type="ECO:0000313" key="2">
    <source>
        <dbReference type="EMBL" id="UVE51790.1"/>
    </source>
</evidence>